<dbReference type="NCBIfam" id="TIGR00254">
    <property type="entry name" value="GGDEF"/>
    <property type="match status" value="1"/>
</dbReference>
<evidence type="ECO:0000313" key="8">
    <source>
        <dbReference type="EMBL" id="ADW17910.1"/>
    </source>
</evidence>
<dbReference type="SMART" id="SM00267">
    <property type="entry name" value="GGDEF"/>
    <property type="match status" value="1"/>
</dbReference>
<dbReference type="InterPro" id="IPR043128">
    <property type="entry name" value="Rev_trsase/Diguanyl_cyclase"/>
</dbReference>
<dbReference type="Pfam" id="PF09084">
    <property type="entry name" value="NMT1"/>
    <property type="match status" value="1"/>
</dbReference>
<evidence type="ECO:0000313" key="9">
    <source>
        <dbReference type="Proteomes" id="UP000006365"/>
    </source>
</evidence>
<dbReference type="InterPro" id="IPR000014">
    <property type="entry name" value="PAS"/>
</dbReference>
<evidence type="ECO:0000256" key="3">
    <source>
        <dbReference type="ARBA" id="ARBA00023004"/>
    </source>
</evidence>
<dbReference type="InterPro" id="IPR001610">
    <property type="entry name" value="PAC"/>
</dbReference>
<feature type="chain" id="PRO_5031175732" evidence="4">
    <location>
        <begin position="23"/>
        <end position="817"/>
    </location>
</feature>
<feature type="signal peptide" evidence="4">
    <location>
        <begin position="1"/>
        <end position="22"/>
    </location>
</feature>
<dbReference type="AlphaFoldDB" id="A0A7U3YM54"/>
<dbReference type="InterPro" id="IPR015168">
    <property type="entry name" value="SsuA/THI5"/>
</dbReference>
<dbReference type="RefSeq" id="WP_015724451.1">
    <property type="nucleotide sequence ID" value="NC_014972.1"/>
</dbReference>
<evidence type="ECO:0000256" key="4">
    <source>
        <dbReference type="SAM" id="SignalP"/>
    </source>
</evidence>
<sequence length="817" mass="91894">MKCSFLCVLSLLLLLLTPPVIRADNRLQTVTLQLKWTHAFQFAGYYTALEKGYYREAGLDVRIVEGQPGSNPADAVLRGEAQYGIGNTCLLLRRSQGQPVVVLGVIFQHSPMVILARKTGPTQSIHDLAGKRLMLEPETDELTAYLNKEGLKDKVTLVEHRFDMQPLLDGSVDAMAAFVYDEPHQLEHVDFAYALFNPRSAGIDFYGDNLFTTEAEIRQHPRRAEAFRAASLRGWQYAMAHPEEIIHLILAKYPTRQDRGALLHEARQMKELMQPDLIEVGYMHPGRWRHIADTYAELGMLPGDFRLEGFLYQPDPFFRYDLLLRWSAGILVVLTVSVWLMIRFSRIARKARQSEQRHRLLADNVTDVIWTLDLEGRFTYVSPSVKKLRGYTPEEVMRGTLLDTLTPESATVAKQKLIEFRKEVRSGSALRLFRGELEQPCKGGGTVWTEVNCAPLVGADGTVVGIVGVTRDISERKRMEAELRRLATTDPLTGAYNRRFLYEKATQELERSRRFKQPLSFLLVDIDWFKRINDAHGHDIGDEVLKTMSRACMGLLRSIDLFSRLGGEEFGILLVNTGREGGHVFAERLRHHLEQLEVACPGGPIRFTVSIGLAVSDDTVGTVNDLIKQADLALYVAKANGRNRVESAGSCRRSPQPAGTSLSAVAHLIWDDLMCCGQPTIDEQHRRLFALANQLLDTPWPGENGQLPDVAPVEAFLAEITAHFHDEESLLRTAGYQEVSEHAKLHLTLVNQARALLEQCRNGSLLPGDLSRFIVQDLMHNHMLRDDTRFYPLFANPPAHAANTSDHPPVHPADSRA</sequence>
<dbReference type="KEGG" id="dpr:Despr_1760"/>
<dbReference type="GO" id="GO:0003824">
    <property type="term" value="F:catalytic activity"/>
    <property type="evidence" value="ECO:0007669"/>
    <property type="project" value="UniProtKB-ARBA"/>
</dbReference>
<feature type="domain" description="PAS" evidence="5">
    <location>
        <begin position="354"/>
        <end position="427"/>
    </location>
</feature>
<proteinExistence type="inferred from homology"/>
<evidence type="ECO:0000259" key="6">
    <source>
        <dbReference type="PROSITE" id="PS50113"/>
    </source>
</evidence>
<dbReference type="Gene3D" id="3.30.450.20">
    <property type="entry name" value="PAS domain"/>
    <property type="match status" value="1"/>
</dbReference>
<dbReference type="EMBL" id="CP002364">
    <property type="protein sequence ID" value="ADW17910.1"/>
    <property type="molecule type" value="Genomic_DNA"/>
</dbReference>
<dbReference type="Pfam" id="PF01814">
    <property type="entry name" value="Hemerythrin"/>
    <property type="match status" value="1"/>
</dbReference>
<accession>A0A7U3YM54</accession>
<dbReference type="InterPro" id="IPR000160">
    <property type="entry name" value="GGDEF_dom"/>
</dbReference>
<dbReference type="GO" id="GO:0006355">
    <property type="term" value="P:regulation of DNA-templated transcription"/>
    <property type="evidence" value="ECO:0007669"/>
    <property type="project" value="InterPro"/>
</dbReference>
<dbReference type="SMART" id="SM00086">
    <property type="entry name" value="PAC"/>
    <property type="match status" value="1"/>
</dbReference>
<dbReference type="Gene3D" id="3.40.190.10">
    <property type="entry name" value="Periplasmic binding protein-like II"/>
    <property type="match status" value="2"/>
</dbReference>
<dbReference type="SUPFAM" id="SSF47188">
    <property type="entry name" value="Hemerythrin-like"/>
    <property type="match status" value="1"/>
</dbReference>
<dbReference type="InterPro" id="IPR035965">
    <property type="entry name" value="PAS-like_dom_sf"/>
</dbReference>
<dbReference type="SUPFAM" id="SSF53850">
    <property type="entry name" value="Periplasmic binding protein-like II"/>
    <property type="match status" value="1"/>
</dbReference>
<keyword evidence="2" id="KW-0479">Metal-binding</keyword>
<dbReference type="FunFam" id="3.30.70.270:FF:000001">
    <property type="entry name" value="Diguanylate cyclase domain protein"/>
    <property type="match status" value="1"/>
</dbReference>
<dbReference type="InterPro" id="IPR035938">
    <property type="entry name" value="Hemerythrin-like_sf"/>
</dbReference>
<dbReference type="GO" id="GO:0046872">
    <property type="term" value="F:metal ion binding"/>
    <property type="evidence" value="ECO:0007669"/>
    <property type="project" value="UniProtKB-KW"/>
</dbReference>
<keyword evidence="3" id="KW-0408">Iron</keyword>
<name>A0A7U3YM54_DESPD</name>
<evidence type="ECO:0000259" key="5">
    <source>
        <dbReference type="PROSITE" id="PS50112"/>
    </source>
</evidence>
<keyword evidence="9" id="KW-1185">Reference proteome</keyword>
<dbReference type="Gene3D" id="3.30.70.270">
    <property type="match status" value="1"/>
</dbReference>
<dbReference type="PROSITE" id="PS00550">
    <property type="entry name" value="HEMERYTHRINS"/>
    <property type="match status" value="1"/>
</dbReference>
<dbReference type="Pfam" id="PF00989">
    <property type="entry name" value="PAS"/>
    <property type="match status" value="1"/>
</dbReference>
<dbReference type="InterPro" id="IPR012827">
    <property type="entry name" value="Hemerythrin_metal-bd"/>
</dbReference>
<feature type="domain" description="GGDEF" evidence="7">
    <location>
        <begin position="517"/>
        <end position="650"/>
    </location>
</feature>
<dbReference type="PANTHER" id="PTHR46663:SF4">
    <property type="entry name" value="DIGUANYLATE CYCLASE DGCT-RELATED"/>
    <property type="match status" value="1"/>
</dbReference>
<dbReference type="CDD" id="cd01949">
    <property type="entry name" value="GGDEF"/>
    <property type="match status" value="1"/>
</dbReference>
<evidence type="ECO:0000256" key="2">
    <source>
        <dbReference type="ARBA" id="ARBA00022723"/>
    </source>
</evidence>
<dbReference type="CDD" id="cd00130">
    <property type="entry name" value="PAS"/>
    <property type="match status" value="1"/>
</dbReference>
<dbReference type="InterPro" id="IPR052163">
    <property type="entry name" value="DGC-Regulatory_Protein"/>
</dbReference>
<dbReference type="SUPFAM" id="SSF55785">
    <property type="entry name" value="PYP-like sensor domain (PAS domain)"/>
    <property type="match status" value="1"/>
</dbReference>
<evidence type="ECO:0000256" key="1">
    <source>
        <dbReference type="ARBA" id="ARBA00010587"/>
    </source>
</evidence>
<dbReference type="PROSITE" id="PS50112">
    <property type="entry name" value="PAS"/>
    <property type="match status" value="1"/>
</dbReference>
<comment type="similarity">
    <text evidence="1">Belongs to the hemerythrin family.</text>
</comment>
<dbReference type="InterPro" id="IPR016131">
    <property type="entry name" value="Haemerythrin_Fe_BS"/>
</dbReference>
<dbReference type="Gene3D" id="1.20.120.50">
    <property type="entry name" value="Hemerythrin-like"/>
    <property type="match status" value="1"/>
</dbReference>
<protein>
    <submittedName>
        <fullName evidence="8">Diguanylate cyclase with PAS/PAC sensor and hemerythrin-like metal-binding domain protein</fullName>
    </submittedName>
</protein>
<feature type="domain" description="PAC" evidence="6">
    <location>
        <begin position="431"/>
        <end position="485"/>
    </location>
</feature>
<gene>
    <name evidence="8" type="ordered locus">Despr_1760</name>
</gene>
<reference evidence="8 9" key="1">
    <citation type="journal article" date="2011" name="Stand. Genomic Sci.">
        <title>Complete genome sequence of Desulfobulbus propionicus type strain (1pr3).</title>
        <authorList>
            <person name="Pagani I."/>
            <person name="Lapidus A."/>
            <person name="Nolan M."/>
            <person name="Lucas S."/>
            <person name="Hammon N."/>
            <person name="Deshpande S."/>
            <person name="Cheng J.F."/>
            <person name="Chertkov O."/>
            <person name="Davenport K."/>
            <person name="Tapia R."/>
            <person name="Han C."/>
            <person name="Goodwin L."/>
            <person name="Pitluck S."/>
            <person name="Liolios K."/>
            <person name="Mavromatis K."/>
            <person name="Ivanova N."/>
            <person name="Mikhailova N."/>
            <person name="Pati A."/>
            <person name="Chen A."/>
            <person name="Palaniappan K."/>
            <person name="Land M."/>
            <person name="Hauser L."/>
            <person name="Chang Y.J."/>
            <person name="Jeffries C.D."/>
            <person name="Detter J.C."/>
            <person name="Brambilla E."/>
            <person name="Kannan K.P."/>
            <person name="Djao O.D."/>
            <person name="Rohde M."/>
            <person name="Pukall R."/>
            <person name="Spring S."/>
            <person name="Goker M."/>
            <person name="Sikorski J."/>
            <person name="Woyke T."/>
            <person name="Bristow J."/>
            <person name="Eisen J.A."/>
            <person name="Markowitz V."/>
            <person name="Hugenholtz P."/>
            <person name="Kyrpides N.C."/>
            <person name="Klenk H.P."/>
        </authorList>
    </citation>
    <scope>NUCLEOTIDE SEQUENCE [LARGE SCALE GENOMIC DNA]</scope>
    <source>
        <strain evidence="9">ATCC 33891 / DSM 2032 / 1pr3</strain>
    </source>
</reference>
<dbReference type="InterPro" id="IPR000700">
    <property type="entry name" value="PAS-assoc_C"/>
</dbReference>
<dbReference type="NCBIfam" id="TIGR02481">
    <property type="entry name" value="hemeryth_dom"/>
    <property type="match status" value="1"/>
</dbReference>
<dbReference type="PANTHER" id="PTHR46663">
    <property type="entry name" value="DIGUANYLATE CYCLASE DGCT-RELATED"/>
    <property type="match status" value="1"/>
</dbReference>
<organism evidence="8 9">
    <name type="scientific">Desulfobulbus propionicus (strain ATCC 33891 / DSM 2032 / VKM B-1956 / 1pr3)</name>
    <dbReference type="NCBI Taxonomy" id="577650"/>
    <lineage>
        <taxon>Bacteria</taxon>
        <taxon>Pseudomonadati</taxon>
        <taxon>Thermodesulfobacteriota</taxon>
        <taxon>Desulfobulbia</taxon>
        <taxon>Desulfobulbales</taxon>
        <taxon>Desulfobulbaceae</taxon>
        <taxon>Desulfobulbus</taxon>
    </lineage>
</organism>
<dbReference type="Proteomes" id="UP000006365">
    <property type="component" value="Chromosome"/>
</dbReference>
<dbReference type="Pfam" id="PF00990">
    <property type="entry name" value="GGDEF"/>
    <property type="match status" value="1"/>
</dbReference>
<dbReference type="PROSITE" id="PS50887">
    <property type="entry name" value="GGDEF"/>
    <property type="match status" value="1"/>
</dbReference>
<dbReference type="NCBIfam" id="TIGR00229">
    <property type="entry name" value="sensory_box"/>
    <property type="match status" value="1"/>
</dbReference>
<evidence type="ECO:0000259" key="7">
    <source>
        <dbReference type="PROSITE" id="PS50887"/>
    </source>
</evidence>
<dbReference type="SMART" id="SM00091">
    <property type="entry name" value="PAS"/>
    <property type="match status" value="1"/>
</dbReference>
<dbReference type="SUPFAM" id="SSF55073">
    <property type="entry name" value="Nucleotide cyclase"/>
    <property type="match status" value="1"/>
</dbReference>
<dbReference type="CDD" id="cd12107">
    <property type="entry name" value="Hemerythrin"/>
    <property type="match status" value="1"/>
</dbReference>
<keyword evidence="4" id="KW-0732">Signal</keyword>
<dbReference type="InterPro" id="IPR012312">
    <property type="entry name" value="Hemerythrin-like"/>
</dbReference>
<dbReference type="PROSITE" id="PS50113">
    <property type="entry name" value="PAC"/>
    <property type="match status" value="1"/>
</dbReference>
<dbReference type="InterPro" id="IPR013767">
    <property type="entry name" value="PAS_fold"/>
</dbReference>
<dbReference type="InterPro" id="IPR029787">
    <property type="entry name" value="Nucleotide_cyclase"/>
</dbReference>